<feature type="compositionally biased region" description="Basic and acidic residues" evidence="1">
    <location>
        <begin position="24"/>
        <end position="39"/>
    </location>
</feature>
<dbReference type="AlphaFoldDB" id="A0A6N2M2F0"/>
<sequence length="89" mass="9971">MDAFTLGRPAIEKYFEMVKGNSRITDDSEGANKKKKDEEPGNSSAVSSNTLLQNLKQIMNVAEKSDADNFLRLSILFTFKICFFSSNNI</sequence>
<feature type="region of interest" description="Disordered" evidence="1">
    <location>
        <begin position="23"/>
        <end position="47"/>
    </location>
</feature>
<protein>
    <submittedName>
        <fullName evidence="2">Uncharacterized protein</fullName>
    </submittedName>
</protein>
<organism evidence="2">
    <name type="scientific">Salix viminalis</name>
    <name type="common">Common osier</name>
    <name type="synonym">Basket willow</name>
    <dbReference type="NCBI Taxonomy" id="40686"/>
    <lineage>
        <taxon>Eukaryota</taxon>
        <taxon>Viridiplantae</taxon>
        <taxon>Streptophyta</taxon>
        <taxon>Embryophyta</taxon>
        <taxon>Tracheophyta</taxon>
        <taxon>Spermatophyta</taxon>
        <taxon>Magnoliopsida</taxon>
        <taxon>eudicotyledons</taxon>
        <taxon>Gunneridae</taxon>
        <taxon>Pentapetalae</taxon>
        <taxon>rosids</taxon>
        <taxon>fabids</taxon>
        <taxon>Malpighiales</taxon>
        <taxon>Salicaceae</taxon>
        <taxon>Saliceae</taxon>
        <taxon>Salix</taxon>
    </lineage>
</organism>
<dbReference type="EMBL" id="CAADRP010001674">
    <property type="protein sequence ID" value="VFU47755.1"/>
    <property type="molecule type" value="Genomic_DNA"/>
</dbReference>
<reference evidence="2" key="1">
    <citation type="submission" date="2019-03" db="EMBL/GenBank/DDBJ databases">
        <authorList>
            <person name="Mank J."/>
            <person name="Almeida P."/>
        </authorList>
    </citation>
    <scope>NUCLEOTIDE SEQUENCE</scope>
    <source>
        <strain evidence="2">78183</strain>
    </source>
</reference>
<evidence type="ECO:0000313" key="2">
    <source>
        <dbReference type="EMBL" id="VFU47755.1"/>
    </source>
</evidence>
<name>A0A6N2M2F0_SALVM</name>
<evidence type="ECO:0000256" key="1">
    <source>
        <dbReference type="SAM" id="MobiDB-lite"/>
    </source>
</evidence>
<proteinExistence type="predicted"/>
<gene>
    <name evidence="2" type="ORF">SVIM_LOCUS308161</name>
</gene>
<accession>A0A6N2M2F0</accession>